<feature type="region of interest" description="Disordered" evidence="1">
    <location>
        <begin position="1"/>
        <end position="156"/>
    </location>
</feature>
<name>Q2GSI5_CHAGB</name>
<feature type="compositionally biased region" description="Basic and acidic residues" evidence="1">
    <location>
        <begin position="46"/>
        <end position="61"/>
    </location>
</feature>
<dbReference type="InParanoid" id="Q2GSI5"/>
<reference evidence="3" key="1">
    <citation type="journal article" date="2015" name="Genome Announc.">
        <title>Draft genome sequence of the cellulolytic fungus Chaetomium globosum.</title>
        <authorList>
            <person name="Cuomo C.A."/>
            <person name="Untereiner W.A."/>
            <person name="Ma L.-J."/>
            <person name="Grabherr M."/>
            <person name="Birren B.W."/>
        </authorList>
    </citation>
    <scope>NUCLEOTIDE SEQUENCE [LARGE SCALE GENOMIC DNA]</scope>
    <source>
        <strain evidence="3">ATCC 6205 / CBS 148.51 / DSM 1962 / NBRC 6347 / NRRL 1970</strain>
    </source>
</reference>
<dbReference type="OrthoDB" id="6103986at2759"/>
<feature type="compositionally biased region" description="Polar residues" evidence="1">
    <location>
        <begin position="98"/>
        <end position="108"/>
    </location>
</feature>
<dbReference type="GeneID" id="4395329"/>
<dbReference type="RefSeq" id="XP_001226996.1">
    <property type="nucleotide sequence ID" value="XM_001226995.1"/>
</dbReference>
<feature type="compositionally biased region" description="Basic and acidic residues" evidence="1">
    <location>
        <begin position="278"/>
        <end position="340"/>
    </location>
</feature>
<feature type="compositionally biased region" description="Basic and acidic residues" evidence="1">
    <location>
        <begin position="207"/>
        <end position="216"/>
    </location>
</feature>
<dbReference type="VEuPathDB" id="FungiDB:CHGG_09069"/>
<feature type="compositionally biased region" description="Low complexity" evidence="1">
    <location>
        <begin position="232"/>
        <end position="244"/>
    </location>
</feature>
<gene>
    <name evidence="2" type="ORF">CHGG_09069</name>
</gene>
<protein>
    <recommendedName>
        <fullName evidence="4">YTH domain-containing protein</fullName>
    </recommendedName>
</protein>
<feature type="compositionally biased region" description="Basic and acidic residues" evidence="1">
    <location>
        <begin position="350"/>
        <end position="375"/>
    </location>
</feature>
<dbReference type="Proteomes" id="UP000001056">
    <property type="component" value="Unassembled WGS sequence"/>
</dbReference>
<feature type="compositionally biased region" description="Polar residues" evidence="1">
    <location>
        <begin position="80"/>
        <end position="89"/>
    </location>
</feature>
<evidence type="ECO:0000256" key="1">
    <source>
        <dbReference type="SAM" id="MobiDB-lite"/>
    </source>
</evidence>
<dbReference type="OMA" id="HENVRIC"/>
<evidence type="ECO:0000313" key="3">
    <source>
        <dbReference type="Proteomes" id="UP000001056"/>
    </source>
</evidence>
<accession>Q2GSI5</accession>
<organism evidence="2 3">
    <name type="scientific">Chaetomium globosum (strain ATCC 6205 / CBS 148.51 / DSM 1962 / NBRC 6347 / NRRL 1970)</name>
    <name type="common">Soil fungus</name>
    <dbReference type="NCBI Taxonomy" id="306901"/>
    <lineage>
        <taxon>Eukaryota</taxon>
        <taxon>Fungi</taxon>
        <taxon>Dikarya</taxon>
        <taxon>Ascomycota</taxon>
        <taxon>Pezizomycotina</taxon>
        <taxon>Sordariomycetes</taxon>
        <taxon>Sordariomycetidae</taxon>
        <taxon>Sordariales</taxon>
        <taxon>Chaetomiaceae</taxon>
        <taxon>Chaetomium</taxon>
    </lineage>
</organism>
<feature type="compositionally biased region" description="Polar residues" evidence="1">
    <location>
        <begin position="127"/>
        <end position="147"/>
    </location>
</feature>
<dbReference type="Gene3D" id="3.10.590.10">
    <property type="entry name" value="ph1033 like domains"/>
    <property type="match status" value="1"/>
</dbReference>
<feature type="region of interest" description="Disordered" evidence="1">
    <location>
        <begin position="468"/>
        <end position="496"/>
    </location>
</feature>
<proteinExistence type="predicted"/>
<dbReference type="EMBL" id="CH408034">
    <property type="protein sequence ID" value="EAQ85055.1"/>
    <property type="molecule type" value="Genomic_DNA"/>
</dbReference>
<keyword evidence="3" id="KW-1185">Reference proteome</keyword>
<dbReference type="STRING" id="306901.Q2GSI5"/>
<dbReference type="HOGENOM" id="CLU_549807_0_0_1"/>
<sequence length="496" mass="55792">MSLQNQSKQPDRGPIVPTRSPVEKGESTGKRVGSLAPLEPLVLKESALETARKVADRDDTKNGNSSKDTSAFDRDISKLPKTSSFNSHQEASRERTDPTSTSLSTRDQANSRKNPELMGPRPVLSGQGLQITPTKDSGTTRAAANNKHTARSEEASSDDVFARLLNQVPDLKDFLEMSDYYDVEARTRKLTRFRRLKALAAEKLKLEEEERKLRQEEELDMGPPRSTVALFASTASSAAPSATPDLETASLPTPVTPVPSSMGTREIKESAPANGTKRAREEDASQDRQEKAPRLEEPMPPRVKERDDRPRHDDRHREDDRRDERDYRRDSWSRHDDHSFRSSPPRRRHRDEDDYDGRYRPNGYKGDDRHHRDLESRSKYPIHVDLGSKGDSRFFIVKSFNHENVRICMEEGPMTSGPSPDNPRPSFVKVLRWDTRAPFGVQWLSKTSVHFFRIGHLKNAYNEVPARLGRQGTGKRSMGECGSSAAAGDGRNCGGP</sequence>
<dbReference type="eggNOG" id="KOG1902">
    <property type="taxonomic scope" value="Eukaryota"/>
</dbReference>
<feature type="region of interest" description="Disordered" evidence="1">
    <location>
        <begin position="207"/>
        <end position="375"/>
    </location>
</feature>
<dbReference type="AlphaFoldDB" id="Q2GSI5"/>
<evidence type="ECO:0000313" key="2">
    <source>
        <dbReference type="EMBL" id="EAQ85055.1"/>
    </source>
</evidence>
<evidence type="ECO:0008006" key="4">
    <source>
        <dbReference type="Google" id="ProtNLM"/>
    </source>
</evidence>